<accession>A0ABN0V406</accession>
<evidence type="ECO:0000313" key="3">
    <source>
        <dbReference type="Proteomes" id="UP001500967"/>
    </source>
</evidence>
<organism evidence="2 3">
    <name type="scientific">Cryptosporangium japonicum</name>
    <dbReference type="NCBI Taxonomy" id="80872"/>
    <lineage>
        <taxon>Bacteria</taxon>
        <taxon>Bacillati</taxon>
        <taxon>Actinomycetota</taxon>
        <taxon>Actinomycetes</taxon>
        <taxon>Cryptosporangiales</taxon>
        <taxon>Cryptosporangiaceae</taxon>
        <taxon>Cryptosporangium</taxon>
    </lineage>
</organism>
<feature type="region of interest" description="Disordered" evidence="1">
    <location>
        <begin position="68"/>
        <end position="89"/>
    </location>
</feature>
<evidence type="ECO:0000256" key="1">
    <source>
        <dbReference type="SAM" id="MobiDB-lite"/>
    </source>
</evidence>
<dbReference type="Proteomes" id="UP001500967">
    <property type="component" value="Unassembled WGS sequence"/>
</dbReference>
<evidence type="ECO:0000313" key="2">
    <source>
        <dbReference type="EMBL" id="GAA0274220.1"/>
    </source>
</evidence>
<dbReference type="EMBL" id="BAAAGX010000033">
    <property type="protein sequence ID" value="GAA0274220.1"/>
    <property type="molecule type" value="Genomic_DNA"/>
</dbReference>
<reference evidence="2 3" key="1">
    <citation type="journal article" date="2019" name="Int. J. Syst. Evol. Microbiol.">
        <title>The Global Catalogue of Microorganisms (GCM) 10K type strain sequencing project: providing services to taxonomists for standard genome sequencing and annotation.</title>
        <authorList>
            <consortium name="The Broad Institute Genomics Platform"/>
            <consortium name="The Broad Institute Genome Sequencing Center for Infectious Disease"/>
            <person name="Wu L."/>
            <person name="Ma J."/>
        </authorList>
    </citation>
    <scope>NUCLEOTIDE SEQUENCE [LARGE SCALE GENOMIC DNA]</scope>
    <source>
        <strain evidence="2 3">JCM 10425</strain>
    </source>
</reference>
<comment type="caution">
    <text evidence="2">The sequence shown here is derived from an EMBL/GenBank/DDBJ whole genome shotgun (WGS) entry which is preliminary data.</text>
</comment>
<keyword evidence="3" id="KW-1185">Reference proteome</keyword>
<protein>
    <submittedName>
        <fullName evidence="2">Uncharacterized protein</fullName>
    </submittedName>
</protein>
<proteinExistence type="predicted"/>
<sequence length="125" mass="12495">MFVVSGSPAQLSSPSFVYDLTFFTGSKATAFAVNSWRQYAVTSSSAWLNSVSNSVDGLAAAETDVAGFAPAGAGPPEPAGDADEAGAQAAVTSTAAAPIDAASRRAQDCVTRIVGSPVSTVVTPH</sequence>
<gene>
    <name evidence="2" type="ORF">GCM10009539_72310</name>
</gene>
<name>A0ABN0V406_9ACTN</name>